<dbReference type="AlphaFoldDB" id="A0AAN7Z1E3"/>
<proteinExistence type="predicted"/>
<evidence type="ECO:0000313" key="2">
    <source>
        <dbReference type="Proteomes" id="UP001305414"/>
    </source>
</evidence>
<evidence type="ECO:0000313" key="1">
    <source>
        <dbReference type="EMBL" id="KAK5626297.1"/>
    </source>
</evidence>
<sequence>MSTTKSTSLDHRDELSKVISDLKSMYNRGVPWFTKEGIENVKRQMEKTAANIEEFPIIKFVGLNGKEVEVNFHRLANMYTHNSGGDLMLYVPYP</sequence>
<keyword evidence="2" id="KW-1185">Reference proteome</keyword>
<accession>A0AAN7Z1E3</accession>
<comment type="caution">
    <text evidence="1">The sequence shown here is derived from an EMBL/GenBank/DDBJ whole genome shotgun (WGS) entry which is preliminary data.</text>
</comment>
<reference evidence="1 2" key="1">
    <citation type="submission" date="2023-10" db="EMBL/GenBank/DDBJ databases">
        <title>Draft genome sequence of Xylaria bambusicola isolate GMP-LS, the root and basal stem rot pathogen of sugarcane in Indonesia.</title>
        <authorList>
            <person name="Selvaraj P."/>
            <person name="Muralishankar V."/>
            <person name="Muruganantham S."/>
            <person name="Sp S."/>
            <person name="Haryani S."/>
            <person name="Lau K.J.X."/>
            <person name="Naqvi N.I."/>
        </authorList>
    </citation>
    <scope>NUCLEOTIDE SEQUENCE [LARGE SCALE GENOMIC DNA]</scope>
    <source>
        <strain evidence="1">GMP-LS</strain>
    </source>
</reference>
<protein>
    <submittedName>
        <fullName evidence="1">Uncharacterized protein</fullName>
    </submittedName>
</protein>
<gene>
    <name evidence="1" type="ORF">RRF57_002012</name>
</gene>
<organism evidence="1 2">
    <name type="scientific">Xylaria bambusicola</name>
    <dbReference type="NCBI Taxonomy" id="326684"/>
    <lineage>
        <taxon>Eukaryota</taxon>
        <taxon>Fungi</taxon>
        <taxon>Dikarya</taxon>
        <taxon>Ascomycota</taxon>
        <taxon>Pezizomycotina</taxon>
        <taxon>Sordariomycetes</taxon>
        <taxon>Xylariomycetidae</taxon>
        <taxon>Xylariales</taxon>
        <taxon>Xylariaceae</taxon>
        <taxon>Xylaria</taxon>
    </lineage>
</organism>
<dbReference type="EMBL" id="JAWHQM010000003">
    <property type="protein sequence ID" value="KAK5626297.1"/>
    <property type="molecule type" value="Genomic_DNA"/>
</dbReference>
<dbReference type="Proteomes" id="UP001305414">
    <property type="component" value="Unassembled WGS sequence"/>
</dbReference>
<name>A0AAN7Z1E3_9PEZI</name>